<dbReference type="GO" id="GO:0006508">
    <property type="term" value="P:proteolysis"/>
    <property type="evidence" value="ECO:0007669"/>
    <property type="project" value="InterPro"/>
</dbReference>
<dbReference type="Gene3D" id="2.120.10.30">
    <property type="entry name" value="TolB, C-terminal domain"/>
    <property type="match status" value="1"/>
</dbReference>
<dbReference type="InterPro" id="IPR011042">
    <property type="entry name" value="6-blade_b-propeller_TolB-like"/>
</dbReference>
<dbReference type="AlphaFoldDB" id="A0A942T6E2"/>
<dbReference type="SUPFAM" id="SSF53474">
    <property type="entry name" value="alpha/beta-Hydrolases"/>
    <property type="match status" value="1"/>
</dbReference>
<dbReference type="InterPro" id="IPR029058">
    <property type="entry name" value="AB_hydrolase_fold"/>
</dbReference>
<feature type="domain" description="Peptidase S9 prolyl oligopeptidase catalytic" evidence="2">
    <location>
        <begin position="387"/>
        <end position="595"/>
    </location>
</feature>
<dbReference type="PANTHER" id="PTHR42776:SF27">
    <property type="entry name" value="DIPEPTIDYL PEPTIDASE FAMILY MEMBER 6"/>
    <property type="match status" value="1"/>
</dbReference>
<dbReference type="InterPro" id="IPR002470">
    <property type="entry name" value="Peptidase_S9A"/>
</dbReference>
<comment type="caution">
    <text evidence="3">The sequence shown here is derived from an EMBL/GenBank/DDBJ whole genome shotgun (WGS) entry which is preliminary data.</text>
</comment>
<dbReference type="RefSeq" id="WP_213145726.1">
    <property type="nucleotide sequence ID" value="NZ_JAGYPE020000009.1"/>
</dbReference>
<dbReference type="Pfam" id="PF00326">
    <property type="entry name" value="Peptidase_S9"/>
    <property type="match status" value="1"/>
</dbReference>
<dbReference type="InterPro" id="IPR001375">
    <property type="entry name" value="Peptidase_S9_cat"/>
</dbReference>
<evidence type="ECO:0000313" key="3">
    <source>
        <dbReference type="EMBL" id="MBS4185921.1"/>
    </source>
</evidence>
<dbReference type="GO" id="GO:0004252">
    <property type="term" value="F:serine-type endopeptidase activity"/>
    <property type="evidence" value="ECO:0007669"/>
    <property type="project" value="InterPro"/>
</dbReference>
<organism evidence="3">
    <name type="scientific">Neobacillus citreus</name>
    <dbReference type="NCBI Taxonomy" id="2833578"/>
    <lineage>
        <taxon>Bacteria</taxon>
        <taxon>Bacillati</taxon>
        <taxon>Bacillota</taxon>
        <taxon>Bacilli</taxon>
        <taxon>Bacillales</taxon>
        <taxon>Bacillaceae</taxon>
        <taxon>Neobacillus</taxon>
    </lineage>
</organism>
<evidence type="ECO:0000259" key="2">
    <source>
        <dbReference type="Pfam" id="PF00326"/>
    </source>
</evidence>
<sequence>MNNQTILDDFLNVPSAFKSQIIPGKGRFTFVSNLTGLPQVWTLDQEQKPVPYVSMEERTLGIYHAPNGKMTVIGMDWKGNEKQQLYLYREGSSSVEPLVQSPEHFHYVGGWSPDNKYVSYTSNRRQPGYFDVFIVDIETKESKTVFQYDGNCDVLSWIDHEHILISITESNLDNAIYRFNLKTQEKTRIGNDKQAAGYKNVVMKKNGDGGYLLTNFGAETYYLSSFSFAATEKLKKLVHWTEWDIEEIKKSPDEQRLALTVNEAGYLRLWLYEPHSNKKEEITGFPAGVIESISWMNNEEFIFTLKTPSMPGDIWKYSISSRSVTRLTNISESDTVSRHSVEPQLCSFTSFDQLEVPYFFYNQENEKNKPAVIYVHGGPEGQTKAEFNPVIQYLASQGFAVAAPNVRGSSGYGRTYIQLDDARKRMDSVKDLVWLVKDLIETHQVDPDNIGIMGRSYGGFMVLAAITHYPDVWAAGVDIVGISNLRTLLTNTGAWRRRLRECEYGFLDQDSDFFDEIAPLHHAHKIKVPLLVFHGLNDTRVPVSESEQLVTEMKARGQEVELTVFDNEGHQTEKRANHIVMHQNTIEFFLKHLTKSTMAK</sequence>
<dbReference type="Proteomes" id="UP000677265">
    <property type="component" value="Unassembled WGS sequence"/>
</dbReference>
<dbReference type="PRINTS" id="PR00862">
    <property type="entry name" value="PROLIGOPTASE"/>
</dbReference>
<dbReference type="EMBL" id="JAGYPE010000006">
    <property type="protein sequence ID" value="MBS4185921.1"/>
    <property type="molecule type" value="Genomic_DNA"/>
</dbReference>
<dbReference type="EMBL" id="JAGYPE020000009">
    <property type="protein sequence ID" value="MCH6265391.1"/>
    <property type="molecule type" value="Genomic_DNA"/>
</dbReference>
<proteinExistence type="predicted"/>
<reference evidence="3" key="1">
    <citation type="submission" date="2021-05" db="EMBL/GenBank/DDBJ databases">
        <title>Novel Bacillus species.</title>
        <authorList>
            <person name="Liu G."/>
        </authorList>
    </citation>
    <scope>NUCLEOTIDE SEQUENCE</scope>
    <source>
        <strain evidence="3 5">FJAT-50051</strain>
    </source>
</reference>
<dbReference type="Gene3D" id="3.40.50.1820">
    <property type="entry name" value="alpha/beta hydrolase"/>
    <property type="match status" value="1"/>
</dbReference>
<gene>
    <name evidence="4" type="ORF">KHB02_007595</name>
    <name evidence="3" type="ORF">KHB02_31510</name>
</gene>
<dbReference type="SUPFAM" id="SSF82171">
    <property type="entry name" value="DPP6 N-terminal domain-like"/>
    <property type="match status" value="1"/>
</dbReference>
<dbReference type="PANTHER" id="PTHR42776">
    <property type="entry name" value="SERINE PEPTIDASE S9 FAMILY MEMBER"/>
    <property type="match status" value="1"/>
</dbReference>
<name>A0A942T6E2_9BACI</name>
<evidence type="ECO:0000313" key="5">
    <source>
        <dbReference type="Proteomes" id="UP000677265"/>
    </source>
</evidence>
<evidence type="ECO:0000256" key="1">
    <source>
        <dbReference type="ARBA" id="ARBA00022801"/>
    </source>
</evidence>
<keyword evidence="1" id="KW-0378">Hydrolase</keyword>
<keyword evidence="5" id="KW-1185">Reference proteome</keyword>
<accession>A0A942T6E2</accession>
<evidence type="ECO:0000313" key="4">
    <source>
        <dbReference type="EMBL" id="MCH6265391.1"/>
    </source>
</evidence>
<protein>
    <submittedName>
        <fullName evidence="3">S9 family peptidase</fullName>
    </submittedName>
</protein>